<dbReference type="PANTHER" id="PTHR43353">
    <property type="entry name" value="SUCCINATE-SEMIALDEHYDE DEHYDROGENASE, MITOCHONDRIAL"/>
    <property type="match status" value="1"/>
</dbReference>
<accession>A0ABV7E159</accession>
<sequence length="476" mass="50899">MATLPLSLIEHGLDEAGMAVTNPATGEELARVRTYSEGEIDAAIQQADAARRDWAGALAKHRSRVLRDWFDLIIAHREELSLICTLEAGKPLAESRGELDYAASFVDWYSEEAKRAYGETVPSFGPGKEVIVTKEAVGTCAAITPWNFPLTMITRKTAPALAAGCAMVVKPSEATPLCALALEALARRAGVPEAIFRILPSADAAMVGRVFCTHPTVRKISFTGSTAVGRILLTQAGSTIKRASMELGGNAPFIVFADADIDAAVEGAMIAKFRNAGQACIGLNRLLVEDSVHDTFVERFTARANALVVGNGLDPASQIGPLINDRALQRVEGMVDRAREQGAELACGGGRHNAGAQFYTPTVLTGVRQDMEIAQDEIFGPVASVMRFSGEEEALRIANATHYGLASYLYTRDIGRAWRVMDGLEYGMVALNEGLLGTEVAPFGGVKQSGLGREGSRHGMDEYLELKYRLVGGLGA</sequence>
<evidence type="ECO:0000313" key="6">
    <source>
        <dbReference type="EMBL" id="MFC3096383.1"/>
    </source>
</evidence>
<feature type="active site" evidence="3">
    <location>
        <position position="246"/>
    </location>
</feature>
<dbReference type="PANTHER" id="PTHR43353:SF5">
    <property type="entry name" value="SUCCINATE-SEMIALDEHYDE DEHYDROGENASE, MITOCHONDRIAL"/>
    <property type="match status" value="1"/>
</dbReference>
<keyword evidence="2 4" id="KW-0560">Oxidoreductase</keyword>
<dbReference type="PROSITE" id="PS00687">
    <property type="entry name" value="ALDEHYDE_DEHYDR_GLU"/>
    <property type="match status" value="1"/>
</dbReference>
<evidence type="ECO:0000259" key="5">
    <source>
        <dbReference type="Pfam" id="PF00171"/>
    </source>
</evidence>
<dbReference type="InterPro" id="IPR016160">
    <property type="entry name" value="Ald_DH_CS_CYS"/>
</dbReference>
<evidence type="ECO:0000313" key="7">
    <source>
        <dbReference type="Proteomes" id="UP001595456"/>
    </source>
</evidence>
<dbReference type="RefSeq" id="WP_336924884.1">
    <property type="nucleotide sequence ID" value="NZ_JBANRO010000002.1"/>
</dbReference>
<dbReference type="PROSITE" id="PS00070">
    <property type="entry name" value="ALDEHYDE_DEHYDR_CYS"/>
    <property type="match status" value="1"/>
</dbReference>
<protein>
    <submittedName>
        <fullName evidence="6">NAD-dependent succinate-semialdehyde dehydrogenase</fullName>
    </submittedName>
</protein>
<dbReference type="Gene3D" id="3.40.605.10">
    <property type="entry name" value="Aldehyde Dehydrogenase, Chain A, domain 1"/>
    <property type="match status" value="1"/>
</dbReference>
<gene>
    <name evidence="6" type="ORF">ACFODU_01030</name>
</gene>
<dbReference type="InterPro" id="IPR029510">
    <property type="entry name" value="Ald_DH_CS_GLU"/>
</dbReference>
<comment type="caution">
    <text evidence="6">The sequence shown here is derived from an EMBL/GenBank/DDBJ whole genome shotgun (WGS) entry which is preliminary data.</text>
</comment>
<dbReference type="InterPro" id="IPR015590">
    <property type="entry name" value="Aldehyde_DH_dom"/>
</dbReference>
<dbReference type="Gene3D" id="3.40.309.10">
    <property type="entry name" value="Aldehyde Dehydrogenase, Chain A, domain 2"/>
    <property type="match status" value="1"/>
</dbReference>
<keyword evidence="7" id="KW-1185">Reference proteome</keyword>
<dbReference type="InterPro" id="IPR050740">
    <property type="entry name" value="Aldehyde_DH_Superfamily"/>
</dbReference>
<proteinExistence type="inferred from homology"/>
<evidence type="ECO:0000256" key="1">
    <source>
        <dbReference type="ARBA" id="ARBA00009986"/>
    </source>
</evidence>
<dbReference type="Pfam" id="PF00171">
    <property type="entry name" value="Aldedh"/>
    <property type="match status" value="1"/>
</dbReference>
<dbReference type="InterPro" id="IPR016161">
    <property type="entry name" value="Ald_DH/histidinol_DH"/>
</dbReference>
<evidence type="ECO:0000256" key="3">
    <source>
        <dbReference type="PROSITE-ProRule" id="PRU10007"/>
    </source>
</evidence>
<feature type="domain" description="Aldehyde dehydrogenase" evidence="5">
    <location>
        <begin position="18"/>
        <end position="467"/>
    </location>
</feature>
<comment type="similarity">
    <text evidence="1 4">Belongs to the aldehyde dehydrogenase family.</text>
</comment>
<dbReference type="InterPro" id="IPR016163">
    <property type="entry name" value="Ald_DH_C"/>
</dbReference>
<dbReference type="EMBL" id="JBHRST010000001">
    <property type="protein sequence ID" value="MFC3096383.1"/>
    <property type="molecule type" value="Genomic_DNA"/>
</dbReference>
<dbReference type="CDD" id="cd07103">
    <property type="entry name" value="ALDH_F5_SSADH_GabD"/>
    <property type="match status" value="1"/>
</dbReference>
<dbReference type="Proteomes" id="UP001595456">
    <property type="component" value="Unassembled WGS sequence"/>
</dbReference>
<evidence type="ECO:0000256" key="2">
    <source>
        <dbReference type="ARBA" id="ARBA00023002"/>
    </source>
</evidence>
<organism evidence="6 7">
    <name type="scientific">Alteraurantiacibacter palmitatis</name>
    <dbReference type="NCBI Taxonomy" id="2054628"/>
    <lineage>
        <taxon>Bacteria</taxon>
        <taxon>Pseudomonadati</taxon>
        <taxon>Pseudomonadota</taxon>
        <taxon>Alphaproteobacteria</taxon>
        <taxon>Sphingomonadales</taxon>
        <taxon>Erythrobacteraceae</taxon>
        <taxon>Alteraurantiacibacter</taxon>
    </lineage>
</organism>
<dbReference type="SUPFAM" id="SSF53720">
    <property type="entry name" value="ALDH-like"/>
    <property type="match status" value="1"/>
</dbReference>
<reference evidence="7" key="1">
    <citation type="journal article" date="2019" name="Int. J. Syst. Evol. Microbiol.">
        <title>The Global Catalogue of Microorganisms (GCM) 10K type strain sequencing project: providing services to taxonomists for standard genome sequencing and annotation.</title>
        <authorList>
            <consortium name="The Broad Institute Genomics Platform"/>
            <consortium name="The Broad Institute Genome Sequencing Center for Infectious Disease"/>
            <person name="Wu L."/>
            <person name="Ma J."/>
        </authorList>
    </citation>
    <scope>NUCLEOTIDE SEQUENCE [LARGE SCALE GENOMIC DNA]</scope>
    <source>
        <strain evidence="7">KCTC 52607</strain>
    </source>
</reference>
<name>A0ABV7E159_9SPHN</name>
<evidence type="ECO:0000256" key="4">
    <source>
        <dbReference type="RuleBase" id="RU003345"/>
    </source>
</evidence>
<dbReference type="InterPro" id="IPR016162">
    <property type="entry name" value="Ald_DH_N"/>
</dbReference>